<feature type="repeat" description="WD" evidence="3">
    <location>
        <begin position="195"/>
        <end position="235"/>
    </location>
</feature>
<dbReference type="AlphaFoldDB" id="A0A814EM36"/>
<sequence length="325" mass="38093">MESDDDLIDFKETFRDFKLSNYNQIYKYKTSYTRRVTKIDELVNGRVVKSALNSSIRIGSTDFHDLQRLASNNIYDNFKLSQEKKFLIIYNSFNLKIFETSHYELISSINLLHNLNDCLLIDHEWLIYLQEKDLYIQSFTNLSSLTNVVTIFHNFHHGSRALCLCLVDKENFISGSTDCNIKLWNLKTLTCLKVFNRHEGSVTCLHLFKQDRFLSGSLDRTIKLWDLTTGECLRTFCGHESLITVIQVTRTNEILSLSNDGEIRQWDNDNGKCVDRLRDEESIFTYFKVLNSGKMVTGSFDGKLRKWFYKEKKTSFFKNLISSKF</sequence>
<feature type="repeat" description="WD" evidence="3">
    <location>
        <begin position="236"/>
        <end position="276"/>
    </location>
</feature>
<dbReference type="PANTHER" id="PTHR19849">
    <property type="entry name" value="PHOSPHOLIPASE A-2-ACTIVATING PROTEIN"/>
    <property type="match status" value="1"/>
</dbReference>
<dbReference type="PROSITE" id="PS50082">
    <property type="entry name" value="WD_REPEATS_2"/>
    <property type="match status" value="3"/>
</dbReference>
<dbReference type="GO" id="GO:0043161">
    <property type="term" value="P:proteasome-mediated ubiquitin-dependent protein catabolic process"/>
    <property type="evidence" value="ECO:0007669"/>
    <property type="project" value="TreeGrafter"/>
</dbReference>
<protein>
    <submittedName>
        <fullName evidence="4">Uncharacterized protein</fullName>
    </submittedName>
</protein>
<comment type="caution">
    <text evidence="4">The sequence shown here is derived from an EMBL/GenBank/DDBJ whole genome shotgun (WGS) entry which is preliminary data.</text>
</comment>
<proteinExistence type="predicted"/>
<evidence type="ECO:0000313" key="5">
    <source>
        <dbReference type="Proteomes" id="UP000663879"/>
    </source>
</evidence>
<dbReference type="GO" id="GO:0005737">
    <property type="term" value="C:cytoplasm"/>
    <property type="evidence" value="ECO:0007669"/>
    <property type="project" value="TreeGrafter"/>
</dbReference>
<evidence type="ECO:0000313" key="4">
    <source>
        <dbReference type="EMBL" id="CAF0971355.1"/>
    </source>
</evidence>
<evidence type="ECO:0000256" key="1">
    <source>
        <dbReference type="ARBA" id="ARBA00022574"/>
    </source>
</evidence>
<dbReference type="Proteomes" id="UP000663879">
    <property type="component" value="Unassembled WGS sequence"/>
</dbReference>
<evidence type="ECO:0000256" key="2">
    <source>
        <dbReference type="ARBA" id="ARBA00022737"/>
    </source>
</evidence>
<dbReference type="InterPro" id="IPR001680">
    <property type="entry name" value="WD40_rpt"/>
</dbReference>
<evidence type="ECO:0000256" key="3">
    <source>
        <dbReference type="PROSITE-ProRule" id="PRU00221"/>
    </source>
</evidence>
<dbReference type="GO" id="GO:0043130">
    <property type="term" value="F:ubiquitin binding"/>
    <property type="evidence" value="ECO:0007669"/>
    <property type="project" value="TreeGrafter"/>
</dbReference>
<feature type="repeat" description="WD" evidence="3">
    <location>
        <begin position="172"/>
        <end position="194"/>
    </location>
</feature>
<name>A0A814EM36_9BILA</name>
<gene>
    <name evidence="4" type="ORF">OXX778_LOCUS14935</name>
</gene>
<accession>A0A814EM36</accession>
<dbReference type="EMBL" id="CAJNOC010003181">
    <property type="protein sequence ID" value="CAF0971355.1"/>
    <property type="molecule type" value="Genomic_DNA"/>
</dbReference>
<organism evidence="4 5">
    <name type="scientific">Brachionus calyciflorus</name>
    <dbReference type="NCBI Taxonomy" id="104777"/>
    <lineage>
        <taxon>Eukaryota</taxon>
        <taxon>Metazoa</taxon>
        <taxon>Spiralia</taxon>
        <taxon>Gnathifera</taxon>
        <taxon>Rotifera</taxon>
        <taxon>Eurotatoria</taxon>
        <taxon>Monogononta</taxon>
        <taxon>Pseudotrocha</taxon>
        <taxon>Ploima</taxon>
        <taxon>Brachionidae</taxon>
        <taxon>Brachionus</taxon>
    </lineage>
</organism>
<dbReference type="SMART" id="SM00320">
    <property type="entry name" value="WD40"/>
    <property type="match status" value="4"/>
</dbReference>
<dbReference type="PROSITE" id="PS50294">
    <property type="entry name" value="WD_REPEATS_REGION"/>
    <property type="match status" value="1"/>
</dbReference>
<dbReference type="InterPro" id="IPR015943">
    <property type="entry name" value="WD40/YVTN_repeat-like_dom_sf"/>
</dbReference>
<reference evidence="4" key="1">
    <citation type="submission" date="2021-02" db="EMBL/GenBank/DDBJ databases">
        <authorList>
            <person name="Nowell W R."/>
        </authorList>
    </citation>
    <scope>NUCLEOTIDE SEQUENCE</scope>
    <source>
        <strain evidence="4">Ploen Becks lab</strain>
    </source>
</reference>
<keyword evidence="5" id="KW-1185">Reference proteome</keyword>
<keyword evidence="1 3" id="KW-0853">WD repeat</keyword>
<keyword evidence="2" id="KW-0677">Repeat</keyword>
<dbReference type="Pfam" id="PF00400">
    <property type="entry name" value="WD40"/>
    <property type="match status" value="3"/>
</dbReference>
<dbReference type="PRINTS" id="PR00320">
    <property type="entry name" value="GPROTEINBRPT"/>
</dbReference>
<dbReference type="InterPro" id="IPR036322">
    <property type="entry name" value="WD40_repeat_dom_sf"/>
</dbReference>
<dbReference type="SUPFAM" id="SSF50978">
    <property type="entry name" value="WD40 repeat-like"/>
    <property type="match status" value="1"/>
</dbReference>
<dbReference type="OrthoDB" id="10266330at2759"/>
<dbReference type="GO" id="GO:0010992">
    <property type="term" value="P:ubiquitin recycling"/>
    <property type="evidence" value="ECO:0007669"/>
    <property type="project" value="TreeGrafter"/>
</dbReference>
<dbReference type="InterPro" id="IPR020472">
    <property type="entry name" value="WD40_PAC1"/>
</dbReference>
<dbReference type="PANTHER" id="PTHR19849:SF1">
    <property type="entry name" value="F-BOX_WD REPEAT-CONTAINING PROTEIN 7"/>
    <property type="match status" value="1"/>
</dbReference>
<dbReference type="Gene3D" id="2.130.10.10">
    <property type="entry name" value="YVTN repeat-like/Quinoprotein amine dehydrogenase"/>
    <property type="match status" value="1"/>
</dbReference>
<dbReference type="GO" id="GO:0005634">
    <property type="term" value="C:nucleus"/>
    <property type="evidence" value="ECO:0007669"/>
    <property type="project" value="TreeGrafter"/>
</dbReference>